<evidence type="ECO:0000313" key="3">
    <source>
        <dbReference type="Proteomes" id="UP001286313"/>
    </source>
</evidence>
<keyword evidence="3" id="KW-1185">Reference proteome</keyword>
<name>A0AAE1FJU9_PETCI</name>
<proteinExistence type="predicted"/>
<evidence type="ECO:0000313" key="2">
    <source>
        <dbReference type="EMBL" id="KAK3874412.1"/>
    </source>
</evidence>
<organism evidence="2 3">
    <name type="scientific">Petrolisthes cinctipes</name>
    <name type="common">Flat porcelain crab</name>
    <dbReference type="NCBI Taxonomy" id="88211"/>
    <lineage>
        <taxon>Eukaryota</taxon>
        <taxon>Metazoa</taxon>
        <taxon>Ecdysozoa</taxon>
        <taxon>Arthropoda</taxon>
        <taxon>Crustacea</taxon>
        <taxon>Multicrustacea</taxon>
        <taxon>Malacostraca</taxon>
        <taxon>Eumalacostraca</taxon>
        <taxon>Eucarida</taxon>
        <taxon>Decapoda</taxon>
        <taxon>Pleocyemata</taxon>
        <taxon>Anomura</taxon>
        <taxon>Galatheoidea</taxon>
        <taxon>Porcellanidae</taxon>
        <taxon>Petrolisthes</taxon>
    </lineage>
</organism>
<reference evidence="2" key="1">
    <citation type="submission" date="2023-10" db="EMBL/GenBank/DDBJ databases">
        <title>Genome assemblies of two species of porcelain crab, Petrolisthes cinctipes and Petrolisthes manimaculis (Anomura: Porcellanidae).</title>
        <authorList>
            <person name="Angst P."/>
        </authorList>
    </citation>
    <scope>NUCLEOTIDE SEQUENCE</scope>
    <source>
        <strain evidence="2">PB745_01</strain>
        <tissue evidence="2">Gill</tissue>
    </source>
</reference>
<dbReference type="EMBL" id="JAWQEG010002104">
    <property type="protein sequence ID" value="KAK3874412.1"/>
    <property type="molecule type" value="Genomic_DNA"/>
</dbReference>
<accession>A0AAE1FJU9</accession>
<dbReference type="AlphaFoldDB" id="A0AAE1FJU9"/>
<evidence type="ECO:0000256" key="1">
    <source>
        <dbReference type="SAM" id="MobiDB-lite"/>
    </source>
</evidence>
<sequence length="137" mass="14152">MVEGVVTVVEEGEVTVVSGESGVMVVRLSRKVGKQGMRGDMGEGLKDGIPVGNGKEGNKIDTERTTSLSHDQLNTDRLGRLGLGLGVGLGLGLGPGGGAEVDPNSACRAARGRGRTSFLPTSVFHPPNLPKPYTCLL</sequence>
<comment type="caution">
    <text evidence="2">The sequence shown here is derived from an EMBL/GenBank/DDBJ whole genome shotgun (WGS) entry which is preliminary data.</text>
</comment>
<protein>
    <submittedName>
        <fullName evidence="2">Uncharacterized protein</fullName>
    </submittedName>
</protein>
<dbReference type="Proteomes" id="UP001286313">
    <property type="component" value="Unassembled WGS sequence"/>
</dbReference>
<gene>
    <name evidence="2" type="ORF">Pcinc_020641</name>
</gene>
<feature type="region of interest" description="Disordered" evidence="1">
    <location>
        <begin position="36"/>
        <end position="59"/>
    </location>
</feature>